<dbReference type="PANTHER" id="PTHR42780:SF1">
    <property type="entry name" value="ISOLEUCINE--TRNA LIGASE, CYTOPLASMIC"/>
    <property type="match status" value="1"/>
</dbReference>
<dbReference type="Gene3D" id="3.30.720.200">
    <property type="match status" value="1"/>
</dbReference>
<dbReference type="NCBIfam" id="TIGR00392">
    <property type="entry name" value="ileS"/>
    <property type="match status" value="1"/>
</dbReference>
<evidence type="ECO:0000313" key="14">
    <source>
        <dbReference type="EMBL" id="AJB42444.1"/>
    </source>
</evidence>
<comment type="caution">
    <text evidence="11">Lacks conserved residue(s) required for the propagation of feature annotation.</text>
</comment>
<keyword evidence="6 11" id="KW-0862">Zinc</keyword>
<dbReference type="SUPFAM" id="SSF50677">
    <property type="entry name" value="ValRS/IleRS/LeuRS editing domain"/>
    <property type="match status" value="1"/>
</dbReference>
<dbReference type="EC" id="6.1.1.5" evidence="11"/>
<evidence type="ECO:0000256" key="2">
    <source>
        <dbReference type="ARBA" id="ARBA00022490"/>
    </source>
</evidence>
<feature type="binding site" evidence="11">
    <location>
        <position position="603"/>
    </location>
    <ligand>
        <name>ATP</name>
        <dbReference type="ChEBI" id="CHEBI:30616"/>
    </ligand>
</feature>
<accession>A0A3G1A9M3</accession>
<dbReference type="GO" id="GO:0000049">
    <property type="term" value="F:tRNA binding"/>
    <property type="evidence" value="ECO:0007669"/>
    <property type="project" value="InterPro"/>
</dbReference>
<comment type="cofactor">
    <cofactor evidence="11">
        <name>Zn(2+)</name>
        <dbReference type="ChEBI" id="CHEBI:29105"/>
    </cofactor>
</comment>
<dbReference type="CDD" id="cd00818">
    <property type="entry name" value="IleRS_core"/>
    <property type="match status" value="1"/>
</dbReference>
<dbReference type="AlphaFoldDB" id="A0A3G1A9M3"/>
<dbReference type="InterPro" id="IPR002300">
    <property type="entry name" value="aa-tRNA-synth_Ia"/>
</dbReference>
<comment type="catalytic activity">
    <reaction evidence="10 11">
        <text>tRNA(Ile) + L-isoleucine + ATP = L-isoleucyl-tRNA(Ile) + AMP + diphosphate</text>
        <dbReference type="Rhea" id="RHEA:11060"/>
        <dbReference type="Rhea" id="RHEA-COMP:9666"/>
        <dbReference type="Rhea" id="RHEA-COMP:9695"/>
        <dbReference type="ChEBI" id="CHEBI:30616"/>
        <dbReference type="ChEBI" id="CHEBI:33019"/>
        <dbReference type="ChEBI" id="CHEBI:58045"/>
        <dbReference type="ChEBI" id="CHEBI:78442"/>
        <dbReference type="ChEBI" id="CHEBI:78528"/>
        <dbReference type="ChEBI" id="CHEBI:456215"/>
        <dbReference type="EC" id="6.1.1.5"/>
    </reaction>
</comment>
<dbReference type="Gene3D" id="3.40.50.620">
    <property type="entry name" value="HUPs"/>
    <property type="match status" value="2"/>
</dbReference>
<keyword evidence="2 11" id="KW-0963">Cytoplasm</keyword>
<dbReference type="HAMAP" id="MF_02003">
    <property type="entry name" value="Ile_tRNA_synth_type2"/>
    <property type="match status" value="1"/>
</dbReference>
<evidence type="ECO:0000256" key="10">
    <source>
        <dbReference type="ARBA" id="ARBA00048359"/>
    </source>
</evidence>
<dbReference type="CDD" id="cd07961">
    <property type="entry name" value="Anticodon_Ia_Ile_ABEc"/>
    <property type="match status" value="1"/>
</dbReference>
<dbReference type="Pfam" id="PF00133">
    <property type="entry name" value="tRNA-synt_1"/>
    <property type="match status" value="1"/>
</dbReference>
<name>A0A3G1A9M3_9CREN</name>
<comment type="domain">
    <text evidence="11">IleRS has two distinct active sites: one for aminoacylation and one for editing. The misactivated valine is translocated from the active site to the editing site, which sterically excludes the correctly activated isoleucine. The single editing site contains two valyl binding pockets, one specific for each substrate (Val-AMP or Val-tRNA(Ile)).</text>
</comment>
<evidence type="ECO:0000259" key="13">
    <source>
        <dbReference type="Pfam" id="PF08264"/>
    </source>
</evidence>
<dbReference type="Pfam" id="PF19302">
    <property type="entry name" value="DUF5915"/>
    <property type="match status" value="1"/>
</dbReference>
<keyword evidence="9 11" id="KW-0030">Aminoacyl-tRNA synthetase</keyword>
<dbReference type="Pfam" id="PF08264">
    <property type="entry name" value="Anticodon_1"/>
    <property type="match status" value="1"/>
</dbReference>
<dbReference type="GO" id="GO:0004822">
    <property type="term" value="F:isoleucine-tRNA ligase activity"/>
    <property type="evidence" value="ECO:0007669"/>
    <property type="project" value="UniProtKB-UniRule"/>
</dbReference>
<evidence type="ECO:0000313" key="15">
    <source>
        <dbReference type="Proteomes" id="UP000266720"/>
    </source>
</evidence>
<evidence type="ECO:0000256" key="8">
    <source>
        <dbReference type="ARBA" id="ARBA00022917"/>
    </source>
</evidence>
<dbReference type="InterPro" id="IPR009008">
    <property type="entry name" value="Val/Leu/Ile-tRNA-synth_edit"/>
</dbReference>
<keyword evidence="5 11" id="KW-0547">Nucleotide-binding</keyword>
<keyword evidence="3 11" id="KW-0436">Ligase</keyword>
<dbReference type="InterPro" id="IPR023586">
    <property type="entry name" value="Ile-tRNA-ligase_type2"/>
</dbReference>
<feature type="domain" description="Methionyl/Valyl/Leucyl/Isoleucyl-tRNA synthetase anticodon-binding" evidence="13">
    <location>
        <begin position="689"/>
        <end position="839"/>
    </location>
</feature>
<protein>
    <recommendedName>
        <fullName evidence="11">Isoleucine--tRNA ligase</fullName>
        <ecNumber evidence="11">6.1.1.5</ecNumber>
    </recommendedName>
    <alternativeName>
        <fullName evidence="11">Isoleucyl-tRNA synthetase</fullName>
        <shortName evidence="11">IleRS</shortName>
    </alternativeName>
</protein>
<dbReference type="GO" id="GO:0005737">
    <property type="term" value="C:cytoplasm"/>
    <property type="evidence" value="ECO:0007669"/>
    <property type="project" value="UniProtKB-SubCell"/>
</dbReference>
<dbReference type="KEGG" id="tcb:TCARB_1398"/>
<dbReference type="GeneID" id="16572963"/>
<dbReference type="EMBL" id="CP007493">
    <property type="protein sequence ID" value="AJB42444.1"/>
    <property type="molecule type" value="Genomic_DNA"/>
</dbReference>
<keyword evidence="4 11" id="KW-0479">Metal-binding</keyword>
<evidence type="ECO:0000256" key="6">
    <source>
        <dbReference type="ARBA" id="ARBA00022833"/>
    </source>
</evidence>
<dbReference type="PRINTS" id="PR00984">
    <property type="entry name" value="TRNASYNTHILE"/>
</dbReference>
<dbReference type="Gene3D" id="1.10.730.10">
    <property type="entry name" value="Isoleucyl-tRNA Synthetase, Domain 1"/>
    <property type="match status" value="1"/>
</dbReference>
<dbReference type="RefSeq" id="WP_020962010.1">
    <property type="nucleotide sequence ID" value="NZ_CP007493.1"/>
</dbReference>
<dbReference type="InterPro" id="IPR002301">
    <property type="entry name" value="Ile-tRNA-ligase"/>
</dbReference>
<evidence type="ECO:0000259" key="12">
    <source>
        <dbReference type="Pfam" id="PF00133"/>
    </source>
</evidence>
<evidence type="ECO:0000256" key="5">
    <source>
        <dbReference type="ARBA" id="ARBA00022741"/>
    </source>
</evidence>
<dbReference type="GO" id="GO:0008270">
    <property type="term" value="F:zinc ion binding"/>
    <property type="evidence" value="ECO:0007669"/>
    <property type="project" value="UniProtKB-UniRule"/>
</dbReference>
<dbReference type="InterPro" id="IPR013155">
    <property type="entry name" value="M/V/L/I-tRNA-synth_anticd-bd"/>
</dbReference>
<sequence length="1061" mass="124445">MIKSLEQKFDPKRYEEEILRFWDENKVYKQIKEKNMSSPRKFYFLDGPPYPSSNVPHVGTLWNKILKDSIVRYYRARGYRVNDQPGYDCHGLPIEVQIEKRLGFKTKKEIEDYGVERFIEECKNFAKRNLEEMNLHFKNFGVSMDWDNPYLTMNNEYIESAWWLVKKAEEKGLLDYGLKVVHWCPRCETTLADYEVTEYKELEDPSIYVKFPVAGEKNKYLLIWTTTPWTLPANVAVMAHPDLEYVWVEVNGEELLMLSTRVSEVMKEAGIQNYRVVKSVKGKDLEGLKYIHPLEEEVTIQKLLRDYHRVVLSSEYVTSEEGTGLVHMATGHGEEDYKVGVDHGFPVFSILDDKGVMVKDAGKYAGIYHRDANSLIVEDLKKKGYLFHYGTIKHRYPVCWRCKTPLVLRATRQWYIRVTQLKEKFLEEAYNVDWVPKWAGYSRFKNWLQGLRDWIISRQRYWGTPAPIWICDKCGHRVVVGSRKELEGLAGQKLELKDLHKPWVDRITLKCPKCGGEMHRVPDVLDVWLDSGVAFYASLGYPRRRELFDSLMPVDLIIEGHDQIAGWFFSTLRSGLITIDKCPYKRVLMHGFALDEQGREMHKSLGNYVEPRQILEYEYGSRDVFRWFVLKNTIWEDLRFSWAGLQETYSDLNILWNVYYFATLYMNLDNYSEESHGLEKYLNSLKPEDRWILSRLGKLYLSFTQNFESLNIHKAARDLRDFVVEDLSHWYVRLVRPRVWIEESATEKYSAYATLYTVLFNLLIMASPILPFTTEKIYQSSFYSPGKTISIHMYEWPSGLDKFINEELETEMEKVRNIVERALSLRMKKGIKIRQPLPALYVFTSDSLVEKAVKTFEHVVEAQVNVKSIKVLPLEEVQSYRRVVLEPVYKEIGPVFKGKAKQIVEKLASISDPSIAEKLLKEGHIELEIDGEKVTIRKEMVNVLENWNEGFLGEKNDFGYIVLDLRFSERELAEGLARDLLRRIQFMRKELSLPVDANIITYMWVPSEVKKYVIEFQEYLQNESRSKSFSLVDSPENVRGELVREWEVGDLRVVIGITRAS</sequence>
<gene>
    <name evidence="11" type="primary">ileS</name>
    <name evidence="14" type="ORF">TCARB_1398</name>
</gene>
<dbReference type="PANTHER" id="PTHR42780">
    <property type="entry name" value="SOLEUCYL-TRNA SYNTHETASE"/>
    <property type="match status" value="1"/>
</dbReference>
<organism evidence="14 15">
    <name type="scientific">Thermofilum adornatum 1505</name>
    <dbReference type="NCBI Taxonomy" id="697581"/>
    <lineage>
        <taxon>Archaea</taxon>
        <taxon>Thermoproteota</taxon>
        <taxon>Thermoprotei</taxon>
        <taxon>Thermofilales</taxon>
        <taxon>Thermofilaceae</taxon>
        <taxon>Thermofilum</taxon>
    </lineage>
</organism>
<comment type="function">
    <text evidence="11">Catalyzes the attachment of isoleucine to tRNA(Ile). As IleRS can inadvertently accommodate and process structurally similar amino acids such as valine, to avoid such errors it has two additional distinct tRNA(Ile)-dependent editing activities. One activity is designated as 'pretransfer' editing and involves the hydrolysis of activated Val-AMP. The other activity is designated 'posttransfer' editing and involves deacylation of mischarged Val-tRNA(Ile).</text>
</comment>
<dbReference type="InterPro" id="IPR014729">
    <property type="entry name" value="Rossmann-like_a/b/a_fold"/>
</dbReference>
<proteinExistence type="inferred from homology"/>
<evidence type="ECO:0000256" key="9">
    <source>
        <dbReference type="ARBA" id="ARBA00023146"/>
    </source>
</evidence>
<keyword evidence="7 11" id="KW-0067">ATP-binding</keyword>
<dbReference type="InterPro" id="IPR033709">
    <property type="entry name" value="Anticodon_Ile_ABEc"/>
</dbReference>
<dbReference type="GO" id="GO:0002161">
    <property type="term" value="F:aminoacyl-tRNA deacylase activity"/>
    <property type="evidence" value="ECO:0007669"/>
    <property type="project" value="InterPro"/>
</dbReference>
<evidence type="ECO:0000256" key="1">
    <source>
        <dbReference type="ARBA" id="ARBA00004496"/>
    </source>
</evidence>
<dbReference type="FunFam" id="3.40.50.620:FF:000286">
    <property type="entry name" value="Isoleucine--tRNA ligase"/>
    <property type="match status" value="1"/>
</dbReference>
<dbReference type="PROSITE" id="PS00178">
    <property type="entry name" value="AA_TRNA_LIGASE_I"/>
    <property type="match status" value="1"/>
</dbReference>
<evidence type="ECO:0000256" key="4">
    <source>
        <dbReference type="ARBA" id="ARBA00022723"/>
    </source>
</evidence>
<dbReference type="FunFam" id="3.30.720.200:FF:000001">
    <property type="entry name" value="Glycine--tRNA ligase 2"/>
    <property type="match status" value="1"/>
</dbReference>
<comment type="subcellular location">
    <subcellularLocation>
        <location evidence="1 11">Cytoplasm</location>
    </subcellularLocation>
</comment>
<dbReference type="GeneID" id="25406804"/>
<reference evidence="15" key="1">
    <citation type="book" date="2010" name="EXTREMOPHILES" publisher="0:0-0">
        <title>Complete genome sequences of ten hyperthermophilic archaea reveal their metabolic capabilities and possible ecological roles.</title>
        <editorList>
            <person name="?"/>
        </editorList>
        <authorList>
            <person name="Ravin N.V."/>
            <person name="Mardanov A.V."/>
            <person name="Bonch-Osmolovskaya E.A."/>
            <person name="Skryabin K.G."/>
        </authorList>
    </citation>
    <scope>NUCLEOTIDE SEQUENCE [LARGE SCALE GENOMIC DNA]</scope>
    <source>
        <strain evidence="15">1505</strain>
    </source>
</reference>
<dbReference type="SUPFAM" id="SSF47323">
    <property type="entry name" value="Anticodon-binding domain of a subclass of class I aminoacyl-tRNA synthetases"/>
    <property type="match status" value="1"/>
</dbReference>
<comment type="similarity">
    <text evidence="11">Belongs to the class-I aminoacyl-tRNA synthetase family. IleS type 2 subfamily.</text>
</comment>
<dbReference type="Proteomes" id="UP000266720">
    <property type="component" value="Chromosome"/>
</dbReference>
<dbReference type="SUPFAM" id="SSF52374">
    <property type="entry name" value="Nucleotidylyl transferase"/>
    <property type="match status" value="1"/>
</dbReference>
<evidence type="ECO:0000256" key="3">
    <source>
        <dbReference type="ARBA" id="ARBA00022598"/>
    </source>
</evidence>
<dbReference type="InterPro" id="IPR009080">
    <property type="entry name" value="tRNAsynth_Ia_anticodon-bd"/>
</dbReference>
<dbReference type="GO" id="GO:0005524">
    <property type="term" value="F:ATP binding"/>
    <property type="evidence" value="ECO:0007669"/>
    <property type="project" value="UniProtKB-UniRule"/>
</dbReference>
<feature type="domain" description="Aminoacyl-tRNA synthetase class Ia" evidence="12">
    <location>
        <begin position="18"/>
        <end position="640"/>
    </location>
</feature>
<comment type="subunit">
    <text evidence="11">Monomer.</text>
</comment>
<keyword evidence="8 11" id="KW-0648">Protein biosynthesis</keyword>
<dbReference type="InterPro" id="IPR001412">
    <property type="entry name" value="aa-tRNA-synth_I_CS"/>
</dbReference>
<feature type="short sequence motif" description="'KMSKS' region" evidence="11">
    <location>
        <begin position="600"/>
        <end position="604"/>
    </location>
</feature>
<dbReference type="STRING" id="697581.TCARB_1398"/>
<evidence type="ECO:0000256" key="7">
    <source>
        <dbReference type="ARBA" id="ARBA00022840"/>
    </source>
</evidence>
<dbReference type="GO" id="GO:0006428">
    <property type="term" value="P:isoleucyl-tRNA aminoacylation"/>
    <property type="evidence" value="ECO:0007669"/>
    <property type="project" value="UniProtKB-UniRule"/>
</dbReference>
<evidence type="ECO:0000256" key="11">
    <source>
        <dbReference type="HAMAP-Rule" id="MF_02003"/>
    </source>
</evidence>